<dbReference type="RefSeq" id="WP_145074543.1">
    <property type="nucleotide sequence ID" value="NZ_CP036425.1"/>
</dbReference>
<evidence type="ECO:0000313" key="4">
    <source>
        <dbReference type="Proteomes" id="UP000317369"/>
    </source>
</evidence>
<dbReference type="GO" id="GO:0019867">
    <property type="term" value="C:outer membrane"/>
    <property type="evidence" value="ECO:0007669"/>
    <property type="project" value="InterPro"/>
</dbReference>
<dbReference type="EMBL" id="CP036425">
    <property type="protein sequence ID" value="QDU32642.1"/>
    <property type="molecule type" value="Genomic_DNA"/>
</dbReference>
<gene>
    <name evidence="3" type="primary">ompB_2</name>
    <name evidence="3" type="ORF">KS4_06760</name>
</gene>
<dbReference type="SMART" id="SM00869">
    <property type="entry name" value="Autotransporter"/>
    <property type="match status" value="1"/>
</dbReference>
<sequence precursor="true">MSPVRFSRVSLLTAFCSMVMGSGLHAGWVDDSGGNWDWQNGVGPNFAIDITAGGPLNVVVASTVSGAGPQGTYGLSLGGPSFTRWLQTDQVAAVDFDGKVRLQINADHHQAFEFNNAGTNTFDMDAAGILMVHSDSTAASTSATGVMSLNPASVLDLNTLAGQIYVSSDNTTASYTNLRGIYSRHSIVADEIASTALISVDGPGGINRGIETNLGDITIGPGGSGNMAGRIVINGRRDGESESDHLARIANTSNASGMHTVKNVTIHGTLSGSIEVNTGLSGTSSNAYGIYASEAVNIGMFAESGLIEVNGQGNRVVGINALGDLHIHNELAGDILINTAGGDARGLFSDANLTIGSFSDTGLIDVVGSAEFGSGQVVAGIDGRVVEITGEMAGDITVENTLAAGYRTHGIYSGGDLTIGSVASTSRIDVTSPGRETQGLMALGSVIVAGNMDGEIIINGKRVGESDADHAARIAGSNTVMGIWARVNVDMQDALNGRIEVHAGHVSDSSYARGIFADGDVTIDSVGSTGGIIVRGDGWGANGIEAYDGVTITNEMAGTIDVIGRQGAYGIAVNGSDGINLGNVTGTISAVSTDPTYVGFALYSGAADADDSVTLSTGANIVGEIAFNGETTEDVLTLRGNGTFSDNLYDVERLVVSQDTGTGSTKDEVWHLSLADSYDETFERNMFDSIEVNYGMLGVGQTIKTDTLTVEADGGLYYRLNSDGSSNTIEAASATLKEGATIKADLDGPITGLKTYTLIDTTGGVTIDASGDVADLIYIPNTALIEFESELSIDGNDLIITASAFEELQTYADTPAKQAAESLQRAFDEDATGDAGDVLAAFQSMSEEELVEELDKISPEQSVASVNAAADTSSSFAKTLTVRTQAVGSSALASAGDEGIYAMMFSGPSMRDEDGYEFWTSGFGTLTEQDDKDGIVGYTSRAAGTLVGLDRMSEDVLMGVAFGFAHADIDANQSRGSTDLDAMMFGGYFAYAPSNWKIEGGSVYTMGLADYKRETSLGRTAEADDVMSHTFTNYVGASYDFTSADGRLVLIPNAQLTYTYFRQESYGESKAGALNLDVDSFDNDMLTAMVGMKAEYAYSEQLKINSLFAYKRDLVNDAVVVESSFQSVGSTPFKTSGIEADKNAIEIGAGVDYQVNDRMKASVDYSYEHRESLKTQNVTVGLNILF</sequence>
<organism evidence="3 4">
    <name type="scientific">Poriferisphaera corsica</name>
    <dbReference type="NCBI Taxonomy" id="2528020"/>
    <lineage>
        <taxon>Bacteria</taxon>
        <taxon>Pseudomonadati</taxon>
        <taxon>Planctomycetota</taxon>
        <taxon>Phycisphaerae</taxon>
        <taxon>Phycisphaerales</taxon>
        <taxon>Phycisphaeraceae</taxon>
        <taxon>Poriferisphaera</taxon>
    </lineage>
</organism>
<dbReference type="KEGG" id="pcor:KS4_06760"/>
<keyword evidence="1" id="KW-0732">Signal</keyword>
<dbReference type="AlphaFoldDB" id="A0A517YQX9"/>
<feature type="chain" id="PRO_5021798426" evidence="1">
    <location>
        <begin position="27"/>
        <end position="1186"/>
    </location>
</feature>
<keyword evidence="4" id="KW-1185">Reference proteome</keyword>
<reference evidence="3 4" key="1">
    <citation type="submission" date="2019-02" db="EMBL/GenBank/DDBJ databases">
        <title>Deep-cultivation of Planctomycetes and their phenomic and genomic characterization uncovers novel biology.</title>
        <authorList>
            <person name="Wiegand S."/>
            <person name="Jogler M."/>
            <person name="Boedeker C."/>
            <person name="Pinto D."/>
            <person name="Vollmers J."/>
            <person name="Rivas-Marin E."/>
            <person name="Kohn T."/>
            <person name="Peeters S.H."/>
            <person name="Heuer A."/>
            <person name="Rast P."/>
            <person name="Oberbeckmann S."/>
            <person name="Bunk B."/>
            <person name="Jeske O."/>
            <person name="Meyerdierks A."/>
            <person name="Storesund J.E."/>
            <person name="Kallscheuer N."/>
            <person name="Luecker S."/>
            <person name="Lage O.M."/>
            <person name="Pohl T."/>
            <person name="Merkel B.J."/>
            <person name="Hornburger P."/>
            <person name="Mueller R.-W."/>
            <person name="Bruemmer F."/>
            <person name="Labrenz M."/>
            <person name="Spormann A.M."/>
            <person name="Op den Camp H."/>
            <person name="Overmann J."/>
            <person name="Amann R."/>
            <person name="Jetten M.S.M."/>
            <person name="Mascher T."/>
            <person name="Medema M.H."/>
            <person name="Devos D.P."/>
            <person name="Kaster A.-K."/>
            <person name="Ovreas L."/>
            <person name="Rohde M."/>
            <person name="Galperin M.Y."/>
            <person name="Jogler C."/>
        </authorList>
    </citation>
    <scope>NUCLEOTIDE SEQUENCE [LARGE SCALE GENOMIC DNA]</scope>
    <source>
        <strain evidence="3 4">KS4</strain>
    </source>
</reference>
<dbReference type="Pfam" id="PF03797">
    <property type="entry name" value="Autotransporter"/>
    <property type="match status" value="1"/>
</dbReference>
<protein>
    <submittedName>
        <fullName evidence="3">Outer membrane protein B</fullName>
    </submittedName>
</protein>
<dbReference type="InterPro" id="IPR005546">
    <property type="entry name" value="Autotransporte_beta"/>
</dbReference>
<dbReference type="Gene3D" id="2.40.128.130">
    <property type="entry name" value="Autotransporter beta-domain"/>
    <property type="match status" value="1"/>
</dbReference>
<name>A0A517YQX9_9BACT</name>
<dbReference type="PROSITE" id="PS51208">
    <property type="entry name" value="AUTOTRANSPORTER"/>
    <property type="match status" value="1"/>
</dbReference>
<dbReference type="InterPro" id="IPR006315">
    <property type="entry name" value="OM_autotransptr_brl_dom"/>
</dbReference>
<feature type="domain" description="Autotransporter" evidence="2">
    <location>
        <begin position="911"/>
        <end position="1186"/>
    </location>
</feature>
<dbReference type="Proteomes" id="UP000317369">
    <property type="component" value="Chromosome"/>
</dbReference>
<dbReference type="OrthoDB" id="292920at2"/>
<dbReference type="NCBIfam" id="TIGR01414">
    <property type="entry name" value="autotrans_barl"/>
    <property type="match status" value="1"/>
</dbReference>
<accession>A0A517YQX9</accession>
<proteinExistence type="predicted"/>
<dbReference type="SUPFAM" id="SSF103515">
    <property type="entry name" value="Autotransporter"/>
    <property type="match status" value="1"/>
</dbReference>
<evidence type="ECO:0000313" key="3">
    <source>
        <dbReference type="EMBL" id="QDU32642.1"/>
    </source>
</evidence>
<feature type="signal peptide" evidence="1">
    <location>
        <begin position="1"/>
        <end position="26"/>
    </location>
</feature>
<evidence type="ECO:0000259" key="2">
    <source>
        <dbReference type="PROSITE" id="PS51208"/>
    </source>
</evidence>
<evidence type="ECO:0000256" key="1">
    <source>
        <dbReference type="SAM" id="SignalP"/>
    </source>
</evidence>
<dbReference type="InterPro" id="IPR036709">
    <property type="entry name" value="Autotransporte_beta_dom_sf"/>
</dbReference>